<dbReference type="Proteomes" id="UP000587524">
    <property type="component" value="Unassembled WGS sequence"/>
</dbReference>
<sequence>MKTLAPATCNPALHSRDGRAAKYITLIRNAKPASGKTKNLAETRQKKEKRRMNSRDVYRHMRRIRSILYWVFAVRARRL</sequence>
<feature type="region of interest" description="Disordered" evidence="1">
    <location>
        <begin position="34"/>
        <end position="54"/>
    </location>
</feature>
<dbReference type="EMBL" id="JACJHZ010000079">
    <property type="protein sequence ID" value="MBA9024663.1"/>
    <property type="molecule type" value="Genomic_DNA"/>
</dbReference>
<proteinExistence type="predicted"/>
<reference evidence="2 3" key="1">
    <citation type="submission" date="2020-08" db="EMBL/GenBank/DDBJ databases">
        <title>Genomic Encyclopedia of Type Strains, Phase IV (KMG-IV): sequencing the most valuable type-strain genomes for metagenomic binning, comparative biology and taxonomic classification.</title>
        <authorList>
            <person name="Goeker M."/>
        </authorList>
    </citation>
    <scope>NUCLEOTIDE SEQUENCE [LARGE SCALE GENOMIC DNA]</scope>
    <source>
        <strain evidence="2 3">DSM 17455</strain>
    </source>
</reference>
<evidence type="ECO:0008006" key="4">
    <source>
        <dbReference type="Google" id="ProtNLM"/>
    </source>
</evidence>
<comment type="caution">
    <text evidence="2">The sequence shown here is derived from an EMBL/GenBank/DDBJ whole genome shotgun (WGS) entry which is preliminary data.</text>
</comment>
<organism evidence="2 3">
    <name type="scientific">Aminobacter ciceronei</name>
    <dbReference type="NCBI Taxonomy" id="150723"/>
    <lineage>
        <taxon>Bacteria</taxon>
        <taxon>Pseudomonadati</taxon>
        <taxon>Pseudomonadota</taxon>
        <taxon>Alphaproteobacteria</taxon>
        <taxon>Hyphomicrobiales</taxon>
        <taxon>Phyllobacteriaceae</taxon>
        <taxon>Aminobacter</taxon>
    </lineage>
</organism>
<evidence type="ECO:0000256" key="1">
    <source>
        <dbReference type="SAM" id="MobiDB-lite"/>
    </source>
</evidence>
<protein>
    <recommendedName>
        <fullName evidence="4">Transposase</fullName>
    </recommendedName>
</protein>
<accession>A0ABR6CI22</accession>
<name>A0ABR6CI22_9HYPH</name>
<keyword evidence="3" id="KW-1185">Reference proteome</keyword>
<evidence type="ECO:0000313" key="2">
    <source>
        <dbReference type="EMBL" id="MBA9024663.1"/>
    </source>
</evidence>
<evidence type="ECO:0000313" key="3">
    <source>
        <dbReference type="Proteomes" id="UP000587524"/>
    </source>
</evidence>
<feature type="compositionally biased region" description="Basic and acidic residues" evidence="1">
    <location>
        <begin position="39"/>
        <end position="54"/>
    </location>
</feature>
<gene>
    <name evidence="2" type="ORF">HNQ97_006704</name>
</gene>